<gene>
    <name evidence="4" type="ORF">BSAL_17130</name>
</gene>
<feature type="region of interest" description="Disordered" evidence="2">
    <location>
        <begin position="1795"/>
        <end position="1856"/>
    </location>
</feature>
<dbReference type="EMBL" id="CYKH01001671">
    <property type="protein sequence ID" value="CUG88756.1"/>
    <property type="molecule type" value="Genomic_DNA"/>
</dbReference>
<dbReference type="OMA" id="PEWPGAD"/>
<dbReference type="InterPro" id="IPR016024">
    <property type="entry name" value="ARM-type_fold"/>
</dbReference>
<dbReference type="GO" id="GO:0010468">
    <property type="term" value="P:regulation of gene expression"/>
    <property type="evidence" value="ECO:0007669"/>
    <property type="project" value="InterPro"/>
</dbReference>
<keyword evidence="5" id="KW-1185">Reference proteome</keyword>
<dbReference type="GO" id="GO:0090694">
    <property type="term" value="C:Scc2-Scc4 cohesin loading complex"/>
    <property type="evidence" value="ECO:0007669"/>
    <property type="project" value="TreeGrafter"/>
</dbReference>
<dbReference type="GO" id="GO:0140588">
    <property type="term" value="P:chromatin looping"/>
    <property type="evidence" value="ECO:0007669"/>
    <property type="project" value="InterPro"/>
</dbReference>
<dbReference type="GO" id="GO:0003682">
    <property type="term" value="F:chromatin binding"/>
    <property type="evidence" value="ECO:0007669"/>
    <property type="project" value="TreeGrafter"/>
</dbReference>
<accession>A0A0S4JFK0</accession>
<feature type="domain" description="Sister chromatid cohesion C-terminal" evidence="3">
    <location>
        <begin position="1410"/>
        <end position="1633"/>
    </location>
</feature>
<sequence>SIDANVAKPMKQQANRLADAPTSSSEVVDEERGKGAVASISTAATRSLVSRGSTGSLKEGQAHVSPSQHAPMTLRPRSGSVLPAEMRKTTTPEKKSEEKTSPATTIKQEHAPSSSTTRSPEKKKRIAEKHHASTTSSHATAQTVVIKKKELSQLDRDATFSEPLLTPSSVLPNSFSVYECVKGHQLEPNSLAALCNAIQSTAQPFQGLDADAMAKFLLRLVASEGETVGESSQSPASSAAPTGSDGIFTMALKTVACASCLAHRSMDVAWLSDDTIEGLLNNVRSMITHARKATGLLRLKRQGQAEADLKQKQELQGTTVRKGKRDRAEPLATAPSHRAAPSSQLPAEFTRLLEALRVVSRRLSSIVADASRGVLADVAVLRVEEIAFDLVTLPFEDDVTAEAVHEYVGRDAMMLNQLVWNRVEQGRDRLFSSLCDRVIASPVILRRLYDVGGGAHVMPLSLAFVCAAQSWPIFSSDITALTVDAFHQQHANFATLIITRIFAGTSSLDDDSADVRAKFVVQLAEDLCALLGDPSFPVVDNFLRLLLTGLSKAYLSSIIEQNDAAAHSDDESAADKKSDGKLRVLVVDAIGKLSLQLHSMATAAAKLPIDMTTVEEVPFLEEWQRIVSGLAHLPSTSAAAPKAAGGKKTKKSDVPPPPAVRALSIAERTCCTIYTALTNRIGALSSDMAIAAREFHTRRAYLFTWTRTKLLPLQRDATSDAWFDGVCRRMSNAQHSQVAADMDDDTISALATFVLTQQAKSALHVDSREALITLLLQAVKLQQHGTSWDTVRKKALSYVSKLLDVQPSLLRTAWPIAVQSVRDDAARVRESSVPLLQKILEAGVRGTTSPDVSSAERDEFRAMIGNVFAALSLLLNDKSSTVLTKVLVALEDVFTSPAIAAVLNNAEGELLMRYLQGKVCGLLDHSEHGKRYHTEVVHLFASRWLVAQQQLVTSHQNDEALIAEVVLTKEQQQQGMRGATRNIDVANEVAKRAIKELTAIVCHFLSPPFELDNSSGNSGVQLLQELHRLSSTATNTGPSAADEAGGGAKAVPRKTKKWCDATFVLDCMRHIVKRLLHAVMATPPDVEDTGAALAALHAISIANAEWVEGMIEPIAALLTSYDPTVPAVEADGARYVQSSRILRTLLLHRNATSHFPIDRVTQTASALVGKYSGPLQQRVLVAAIGVLCSTVEASPSKGSCKQLRAWYQLVNGYYVKAASLLSQLKHTLTDGTAGNEVGYISRFAFLLSEFLRSYHGWGKPHVTELLVDPTFLPAGSTSRLASEKGGIAVSVQWLIKECLGCADHAKQKLMPLIIRLVGSLCIVDPSTYFRRNEDVIQSSLENKADTQAQVQALLIVRDFLVDEDARVLRAAEQQAQKRRTATSGSAVSSTALALAKREPSAEDVNSGMGTWVIQRFHGAVVSVATNSTVAVVRQLAMEIMDVALQQGLIPPAVLVEALIALCADRVHPINSERAQRALATIAERHEDVIAPKCASGIIKSFSLLQSLRAAESVVNGDEGNHFLLGVVEANDLQPHSTVHDLVFRLISKHKKHRENLLIGLMRALYQSSRTSEWVDALQQKLPVDLVGGQQAEDARNAVIGQSMGAYLQYLTTTIAFAPFSTETDVLLVLSQCTIAVDMHLQSWTDSATKWLALVAPPPPPTKAKSKSAAPPPPTAAEAIPPQDVMSCVGVLFCIALKRYLRKEYGISNAKLEKYKGTGGVAAPQGSLSGHSLVKREARSHATAELLAKTTSLGRLCSGLLHQQQRAASLHTLNDELDEANQEECAQLVLEGAAPVPGKTTLRDQKASAAARKKKQKKSKKGKSSKKRQRDETQEEGSDDDSDASSSSSDSSSDESA</sequence>
<proteinExistence type="inferred from homology"/>
<evidence type="ECO:0000256" key="2">
    <source>
        <dbReference type="SAM" id="MobiDB-lite"/>
    </source>
</evidence>
<evidence type="ECO:0000259" key="3">
    <source>
        <dbReference type="Pfam" id="PF12830"/>
    </source>
</evidence>
<dbReference type="GO" id="GO:1990414">
    <property type="term" value="P:replication-born double-strand break repair via sister chromatid exchange"/>
    <property type="evidence" value="ECO:0007669"/>
    <property type="project" value="TreeGrafter"/>
</dbReference>
<feature type="compositionally biased region" description="Polar residues" evidence="2">
    <location>
        <begin position="39"/>
        <end position="56"/>
    </location>
</feature>
<dbReference type="Pfam" id="PF12830">
    <property type="entry name" value="Nipped-B_C"/>
    <property type="match status" value="1"/>
</dbReference>
<keyword evidence="1" id="KW-0539">Nucleus</keyword>
<evidence type="ECO:0000256" key="1">
    <source>
        <dbReference type="RuleBase" id="RU364107"/>
    </source>
</evidence>
<organism evidence="4 5">
    <name type="scientific">Bodo saltans</name>
    <name type="common">Flagellated protozoan</name>
    <dbReference type="NCBI Taxonomy" id="75058"/>
    <lineage>
        <taxon>Eukaryota</taxon>
        <taxon>Discoba</taxon>
        <taxon>Euglenozoa</taxon>
        <taxon>Kinetoplastea</taxon>
        <taxon>Metakinetoplastina</taxon>
        <taxon>Eubodonida</taxon>
        <taxon>Bodonidae</taxon>
        <taxon>Bodo</taxon>
    </lineage>
</organism>
<dbReference type="PANTHER" id="PTHR21704:SF18">
    <property type="entry name" value="NIPPED-B-LIKE PROTEIN"/>
    <property type="match status" value="1"/>
</dbReference>
<feature type="compositionally biased region" description="Basic and acidic residues" evidence="2">
    <location>
        <begin position="85"/>
        <end position="100"/>
    </location>
</feature>
<reference evidence="5" key="1">
    <citation type="submission" date="2015-09" db="EMBL/GenBank/DDBJ databases">
        <authorList>
            <consortium name="Pathogen Informatics"/>
        </authorList>
    </citation>
    <scope>NUCLEOTIDE SEQUENCE [LARGE SCALE GENOMIC DNA]</scope>
    <source>
        <strain evidence="5">Lake Konstanz</strain>
    </source>
</reference>
<feature type="non-terminal residue" evidence="4">
    <location>
        <position position="1"/>
    </location>
</feature>
<keyword evidence="1" id="KW-0677">Repeat</keyword>
<feature type="region of interest" description="Disordered" evidence="2">
    <location>
        <begin position="1"/>
        <end position="141"/>
    </location>
</feature>
<evidence type="ECO:0000313" key="5">
    <source>
        <dbReference type="Proteomes" id="UP000051952"/>
    </source>
</evidence>
<dbReference type="SUPFAM" id="SSF48371">
    <property type="entry name" value="ARM repeat"/>
    <property type="match status" value="1"/>
</dbReference>
<dbReference type="PANTHER" id="PTHR21704">
    <property type="entry name" value="NIPPED-B-LIKE PROTEIN DELANGIN SCC2-RELATED"/>
    <property type="match status" value="1"/>
</dbReference>
<dbReference type="GO" id="GO:0034087">
    <property type="term" value="P:establishment of mitotic sister chromatid cohesion"/>
    <property type="evidence" value="ECO:0007669"/>
    <property type="project" value="TreeGrafter"/>
</dbReference>
<dbReference type="GO" id="GO:0061775">
    <property type="term" value="F:cohesin loader activity"/>
    <property type="evidence" value="ECO:0007669"/>
    <property type="project" value="InterPro"/>
</dbReference>
<keyword evidence="1" id="KW-0131">Cell cycle</keyword>
<comment type="similarity">
    <text evidence="1">Belongs to the SCC2/Nipped-B family.</text>
</comment>
<dbReference type="Proteomes" id="UP000051952">
    <property type="component" value="Unassembled WGS sequence"/>
</dbReference>
<feature type="compositionally biased region" description="Acidic residues" evidence="2">
    <location>
        <begin position="1832"/>
        <end position="1842"/>
    </location>
</feature>
<comment type="subcellular location">
    <subcellularLocation>
        <location evidence="1">Nucleus</location>
    </subcellularLocation>
</comment>
<feature type="compositionally biased region" description="Basic residues" evidence="2">
    <location>
        <begin position="1810"/>
        <end position="1827"/>
    </location>
</feature>
<feature type="region of interest" description="Disordered" evidence="2">
    <location>
        <begin position="1655"/>
        <end position="1678"/>
    </location>
</feature>
<dbReference type="VEuPathDB" id="TriTrypDB:BSAL_17130"/>
<name>A0A0S4JFK0_BODSA</name>
<dbReference type="InterPro" id="IPR033031">
    <property type="entry name" value="Scc2/Nipped-B"/>
</dbReference>
<dbReference type="InterPro" id="IPR024986">
    <property type="entry name" value="Nipped-B_C"/>
</dbReference>
<feature type="region of interest" description="Disordered" evidence="2">
    <location>
        <begin position="638"/>
        <end position="658"/>
    </location>
</feature>
<dbReference type="OrthoDB" id="248474at2759"/>
<protein>
    <recommendedName>
        <fullName evidence="1">Sister chromatid cohesion protein</fullName>
    </recommendedName>
</protein>
<feature type="region of interest" description="Disordered" evidence="2">
    <location>
        <begin position="308"/>
        <end position="342"/>
    </location>
</feature>
<dbReference type="GO" id="GO:0071169">
    <property type="term" value="P:establishment of protein localization to chromatin"/>
    <property type="evidence" value="ECO:0007669"/>
    <property type="project" value="TreeGrafter"/>
</dbReference>
<evidence type="ECO:0000313" key="4">
    <source>
        <dbReference type="EMBL" id="CUG88756.1"/>
    </source>
</evidence>